<feature type="non-terminal residue" evidence="2">
    <location>
        <position position="1"/>
    </location>
</feature>
<name>M5GD76_DACPD</name>
<reference evidence="2 3" key="1">
    <citation type="journal article" date="2012" name="Science">
        <title>The Paleozoic origin of enzymatic lignin decomposition reconstructed from 31 fungal genomes.</title>
        <authorList>
            <person name="Floudas D."/>
            <person name="Binder M."/>
            <person name="Riley R."/>
            <person name="Barry K."/>
            <person name="Blanchette R.A."/>
            <person name="Henrissat B."/>
            <person name="Martinez A.T."/>
            <person name="Otillar R."/>
            <person name="Spatafora J.W."/>
            <person name="Yadav J.S."/>
            <person name="Aerts A."/>
            <person name="Benoit I."/>
            <person name="Boyd A."/>
            <person name="Carlson A."/>
            <person name="Copeland A."/>
            <person name="Coutinho P.M."/>
            <person name="de Vries R.P."/>
            <person name="Ferreira P."/>
            <person name="Findley K."/>
            <person name="Foster B."/>
            <person name="Gaskell J."/>
            <person name="Glotzer D."/>
            <person name="Gorecki P."/>
            <person name="Heitman J."/>
            <person name="Hesse C."/>
            <person name="Hori C."/>
            <person name="Igarashi K."/>
            <person name="Jurgens J.A."/>
            <person name="Kallen N."/>
            <person name="Kersten P."/>
            <person name="Kohler A."/>
            <person name="Kuees U."/>
            <person name="Kumar T.K.A."/>
            <person name="Kuo A."/>
            <person name="LaButti K."/>
            <person name="Larrondo L.F."/>
            <person name="Lindquist E."/>
            <person name="Ling A."/>
            <person name="Lombard V."/>
            <person name="Lucas S."/>
            <person name="Lundell T."/>
            <person name="Martin R."/>
            <person name="McLaughlin D.J."/>
            <person name="Morgenstern I."/>
            <person name="Morin E."/>
            <person name="Murat C."/>
            <person name="Nagy L.G."/>
            <person name="Nolan M."/>
            <person name="Ohm R.A."/>
            <person name="Patyshakuliyeva A."/>
            <person name="Rokas A."/>
            <person name="Ruiz-Duenas F.J."/>
            <person name="Sabat G."/>
            <person name="Salamov A."/>
            <person name="Samejima M."/>
            <person name="Schmutz J."/>
            <person name="Slot J.C."/>
            <person name="St John F."/>
            <person name="Stenlid J."/>
            <person name="Sun H."/>
            <person name="Sun S."/>
            <person name="Syed K."/>
            <person name="Tsang A."/>
            <person name="Wiebenga A."/>
            <person name="Young D."/>
            <person name="Pisabarro A."/>
            <person name="Eastwood D.C."/>
            <person name="Martin F."/>
            <person name="Cullen D."/>
            <person name="Grigoriev I.V."/>
            <person name="Hibbett D.S."/>
        </authorList>
    </citation>
    <scope>NUCLEOTIDE SEQUENCE [LARGE SCALE GENOMIC DNA]</scope>
    <source>
        <strain evidence="2 3">DJM-731 SS1</strain>
    </source>
</reference>
<dbReference type="EMBL" id="JH795855">
    <property type="protein sequence ID" value="EJU06645.1"/>
    <property type="molecule type" value="Genomic_DNA"/>
</dbReference>
<proteinExistence type="predicted"/>
<gene>
    <name evidence="2" type="ORF">DACRYDRAFT_113300</name>
</gene>
<dbReference type="HOGENOM" id="CLU_2126897_0_0_1"/>
<dbReference type="AlphaFoldDB" id="M5GD76"/>
<accession>M5GD76</accession>
<dbReference type="RefSeq" id="XP_040633539.1">
    <property type="nucleotide sequence ID" value="XM_040769605.1"/>
</dbReference>
<sequence>SQLIFSRNRRYLRLARWRWETCLRSSLLSLIGCSISQKPSFIRRLRSPVKQKSTPNLQERSRTQARPSRCRAGCRTFGTGHHRLPISRSSPPAPSCIGGPGVSHRCQPVLRTKV</sequence>
<dbReference type="Proteomes" id="UP000030653">
    <property type="component" value="Unassembled WGS sequence"/>
</dbReference>
<evidence type="ECO:0000256" key="1">
    <source>
        <dbReference type="SAM" id="MobiDB-lite"/>
    </source>
</evidence>
<feature type="region of interest" description="Disordered" evidence="1">
    <location>
        <begin position="81"/>
        <end position="100"/>
    </location>
</feature>
<evidence type="ECO:0000313" key="3">
    <source>
        <dbReference type="Proteomes" id="UP000030653"/>
    </source>
</evidence>
<feature type="region of interest" description="Disordered" evidence="1">
    <location>
        <begin position="48"/>
        <end position="71"/>
    </location>
</feature>
<dbReference type="GeneID" id="63684667"/>
<organism evidence="2 3">
    <name type="scientific">Dacryopinax primogenitus (strain DJM 731)</name>
    <name type="common">Brown rot fungus</name>
    <dbReference type="NCBI Taxonomy" id="1858805"/>
    <lineage>
        <taxon>Eukaryota</taxon>
        <taxon>Fungi</taxon>
        <taxon>Dikarya</taxon>
        <taxon>Basidiomycota</taxon>
        <taxon>Agaricomycotina</taxon>
        <taxon>Dacrymycetes</taxon>
        <taxon>Dacrymycetales</taxon>
        <taxon>Dacrymycetaceae</taxon>
        <taxon>Dacryopinax</taxon>
    </lineage>
</organism>
<protein>
    <submittedName>
        <fullName evidence="2">Uncharacterized protein</fullName>
    </submittedName>
</protein>
<evidence type="ECO:0000313" key="2">
    <source>
        <dbReference type="EMBL" id="EJU06645.1"/>
    </source>
</evidence>
<keyword evidence="3" id="KW-1185">Reference proteome</keyword>